<feature type="compositionally biased region" description="Polar residues" evidence="7">
    <location>
        <begin position="1010"/>
        <end position="1019"/>
    </location>
</feature>
<gene>
    <name evidence="8" type="primary">U25</name>
    <name evidence="8" type="ORF">MRV_0029</name>
</gene>
<evidence type="ECO:0000256" key="4">
    <source>
        <dbReference type="ARBA" id="ARBA00022580"/>
    </source>
</evidence>
<feature type="coiled-coil region" evidence="6">
    <location>
        <begin position="933"/>
        <end position="960"/>
    </location>
</feature>
<name>A0A1P8VIQ7_9BETA</name>
<dbReference type="EMBL" id="KY355735">
    <property type="protein sequence ID" value="APZ76240.1"/>
    <property type="molecule type" value="Genomic_DNA"/>
</dbReference>
<keyword evidence="4" id="KW-0920">Virion tegument</keyword>
<comment type="subcellular location">
    <subcellularLocation>
        <location evidence="1">Virion tegument</location>
    </subcellularLocation>
</comment>
<dbReference type="KEGG" id="vg:30999366"/>
<evidence type="ECO:0000256" key="1">
    <source>
        <dbReference type="ARBA" id="ARBA00004535"/>
    </source>
</evidence>
<evidence type="ECO:0000256" key="2">
    <source>
        <dbReference type="ARBA" id="ARBA00010295"/>
    </source>
</evidence>
<comment type="similarity">
    <text evidence="2">Belongs to the herpesviridae large structural phosphoprotein family.</text>
</comment>
<reference evidence="8" key="1">
    <citation type="submission" date="2016-12" db="EMBL/GenBank/DDBJ databases">
        <title>A murine herpesvirus closely related to ubiquitous human herpesviruses causes T-cell depletion.</title>
        <authorList>
            <person name="Patel S.J."/>
            <person name="Zhao G."/>
            <person name="Penna V.R."/>
            <person name="Park E."/>
            <person name="Lauron E.J."/>
            <person name="Harvey I.B."/>
            <person name="Beatty W.L."/>
            <person name="Plougastel-Douglas B."/>
            <person name="Poursine-Laurent J."/>
            <person name="Fremont D.H."/>
            <person name="Wang D."/>
            <person name="Yokoyama W.M."/>
        </authorList>
    </citation>
    <scope>NUCLEOTIDE SEQUENCE [LARGE SCALE GENOMIC DNA]</scope>
    <source>
        <strain evidence="8">YOK1</strain>
    </source>
</reference>
<sequence length="1372" mass="157783">MESLCFAWIPEEGKKALCHFIDNLEKFDNVDIEKYPIIFEMCLVVENNVTIRPKTVYNLLILWLNYHKQLIHYKPDHHDVWLDIVKLHNEIKDEIVTKIENPEILTPLFKNINNITDFQRMFPKIKASLLYLGHMLKWNNSNIPDNDYFVNISRDQFFDISNNLSKNASNVLSLKKYVLTDPWKYNGHDVTQLNRLLYYGYYVSTIESSWSILERKAVNNILALKNELASFFIGHTNFDKMYLLNILQTNIESDSAYKLLNLMNNEFSIITEGINGISNAIYNSYKNGLPVAEKFDNFNAGNASKLNPLPNIPQFQIEKVNPSHLPSISKNKYENQDISKKLISNDQSVKPLQSFVPYIYGSIPNVYHNQNVPNMLGTKSLQNIFPHTRYNYDPTAYPNQNIQFPILSEFQNTNLDLYRSTNEKNLSNNQRMESLKWNSENVPKLKSLQDYSLASEKSNSVKNSLQWEDKFKFNPSNGPFNDGFKSMPQSNQLLSGQNLDLPKYINDEENIKSKNDSLQWEDEFKFNANNGPFNENRSNSFIEAQLKNKDPSNGYRLNWNVSEHDPDSELPKDPILPEPDTNTENTNVRKENDTTGFKKRPQPSLLPMHLKNARNMEIVINDPTRGQVLHELNGKNELKPTSPKLEPFKPLSRANSITKKSPESLNLRLKSNSNPKLPTISYQYPPLPTADDSFDSAKNIEPVFPKFVGMNADSYSESESGSINGDPMAKNSKYGFSAFRTNDNPGPLLDFYELGNKFKEMGINKEPRTYETNASIDISEDEHTKQIREKIKKWHAELQQDPIIDEQKDERLHELRRRQEEIKNRENQMQETELLKQQMELRKKQQMEQELLMKNLKSDGSKKESLNGLRKSESIKQDENTLQIIQKSIPQNNMQKFPNYIKNIQDENALQPVQPNVSTKIEIPKKVQQANFLQDLITKTADLQSQIENLAKIYDNKETNESNLRSHDPLFTPKIKSIPMSETAKNIVINNEEKNINNEKPVLPEKKYMSPNTKFSNVPITKKKNQDTPENFKSEYRSFPYLKDMDNTNETTGASMPYDVYDLKDNSSISFDPKISDLSVKNMNTKSDIKIVPNESQMLPNSTISKLPVYSIRDSEKIPYIKNTDTNEIIVDKQPSSIYEHIFTQDDADESQHEDKTMDDKLLNIVKELKTNNSESVNIDNFTKRQPEKHDYLSSSDVEDDNSYDSVVYNSLPTSGPTRHLSNTPKDVNIMGGAPVDITKPLYTFNIPTFESKELSNSFSNRHTPFPNRIETLDLPDTNPLHDISPFILGNEEIKVDTGPAVKADIEPDTKSEHQIILQNTITDKNNSDDVNEKNTSSVNDVVVNGSEDDKSQLINLLVDNAKEETEDIDIS</sequence>
<feature type="compositionally biased region" description="Polar residues" evidence="7">
    <location>
        <begin position="1204"/>
        <end position="1226"/>
    </location>
</feature>
<organism evidence="8">
    <name type="scientific">Murid betaherpesvirus 3</name>
    <dbReference type="NCBI Taxonomy" id="2560603"/>
    <lineage>
        <taxon>Viruses</taxon>
        <taxon>Duplodnaviria</taxon>
        <taxon>Heunggongvirae</taxon>
        <taxon>Peploviricota</taxon>
        <taxon>Herviviricetes</taxon>
        <taxon>Herpesvirales</taxon>
        <taxon>Orthoherpesviridae</taxon>
        <taxon>Betaherpesvirinae</taxon>
        <taxon>Roseolovirus</taxon>
        <taxon>Roseolovirus muridbeta3</taxon>
    </lineage>
</organism>
<dbReference type="Proteomes" id="UP000202182">
    <property type="component" value="Segment"/>
</dbReference>
<protein>
    <submittedName>
        <fullName evidence="8">Virion protein</fullName>
    </submittedName>
</protein>
<evidence type="ECO:0000256" key="7">
    <source>
        <dbReference type="SAM" id="MobiDB-lite"/>
    </source>
</evidence>
<evidence type="ECO:0000256" key="3">
    <source>
        <dbReference type="ARBA" id="ARBA00022553"/>
    </source>
</evidence>
<keyword evidence="9" id="KW-1185">Reference proteome</keyword>
<dbReference type="Pfam" id="PF06070">
    <property type="entry name" value="Herpes_UL32"/>
    <property type="match status" value="1"/>
</dbReference>
<evidence type="ECO:0000256" key="5">
    <source>
        <dbReference type="ARBA" id="ARBA00022844"/>
    </source>
</evidence>
<feature type="region of interest" description="Disordered" evidence="7">
    <location>
        <begin position="1004"/>
        <end position="1032"/>
    </location>
</feature>
<feature type="compositionally biased region" description="Basic and acidic residues" evidence="7">
    <location>
        <begin position="562"/>
        <end position="572"/>
    </location>
</feature>
<accession>A0A1P8VIQ7</accession>
<feature type="region of interest" description="Disordered" evidence="7">
    <location>
        <begin position="552"/>
        <end position="605"/>
    </location>
</feature>
<feature type="compositionally biased region" description="Basic and acidic residues" evidence="7">
    <location>
        <begin position="1182"/>
        <end position="1192"/>
    </location>
</feature>
<proteinExistence type="inferred from homology"/>
<feature type="region of interest" description="Disordered" evidence="7">
    <location>
        <begin position="1180"/>
        <end position="1226"/>
    </location>
</feature>
<keyword evidence="5" id="KW-0946">Virion</keyword>
<keyword evidence="3" id="KW-0597">Phosphoprotein</keyword>
<evidence type="ECO:0000313" key="9">
    <source>
        <dbReference type="Proteomes" id="UP000202182"/>
    </source>
</evidence>
<evidence type="ECO:0000256" key="6">
    <source>
        <dbReference type="SAM" id="Coils"/>
    </source>
</evidence>
<evidence type="ECO:0000313" key="8">
    <source>
        <dbReference type="EMBL" id="APZ76240.1"/>
    </source>
</evidence>
<feature type="coiled-coil region" evidence="6">
    <location>
        <begin position="805"/>
        <end position="849"/>
    </location>
</feature>
<keyword evidence="6" id="KW-0175">Coiled coil</keyword>
<dbReference type="GO" id="GO:0005198">
    <property type="term" value="F:structural molecule activity"/>
    <property type="evidence" value="ECO:0007669"/>
    <property type="project" value="InterPro"/>
</dbReference>
<dbReference type="GO" id="GO:0019033">
    <property type="term" value="C:viral tegument"/>
    <property type="evidence" value="ECO:0007669"/>
    <property type="project" value="UniProtKB-SubCell"/>
</dbReference>
<dbReference type="InterPro" id="IPR010340">
    <property type="entry name" value="Herpes_UL11/UL32"/>
</dbReference>